<evidence type="ECO:0000256" key="8">
    <source>
        <dbReference type="PROSITE-ProRule" id="PRU00042"/>
    </source>
</evidence>
<dbReference type="PANTHER" id="PTHR24376">
    <property type="entry name" value="ZINC FINGER PROTEIN"/>
    <property type="match status" value="1"/>
</dbReference>
<dbReference type="FunFam" id="3.30.160.60:FF:000110">
    <property type="entry name" value="Zinc finger protein-like"/>
    <property type="match status" value="1"/>
</dbReference>
<dbReference type="PANTHER" id="PTHR24376:SF243">
    <property type="entry name" value="C2H2-TYPE DOMAIN-CONTAINING PROTEIN"/>
    <property type="match status" value="1"/>
</dbReference>
<evidence type="ECO:0000313" key="11">
    <source>
        <dbReference type="EMBL" id="KAK3927927.1"/>
    </source>
</evidence>
<evidence type="ECO:0000256" key="6">
    <source>
        <dbReference type="ARBA" id="ARBA00023125"/>
    </source>
</evidence>
<name>A0AAE1HUY6_9NEOP</name>
<evidence type="ECO:0000313" key="12">
    <source>
        <dbReference type="Proteomes" id="UP001219518"/>
    </source>
</evidence>
<keyword evidence="4 8" id="KW-0863">Zinc-finger</keyword>
<dbReference type="GO" id="GO:0008270">
    <property type="term" value="F:zinc ion binding"/>
    <property type="evidence" value="ECO:0007669"/>
    <property type="project" value="UniProtKB-KW"/>
</dbReference>
<dbReference type="GO" id="GO:0001228">
    <property type="term" value="F:DNA-binding transcription activator activity, RNA polymerase II-specific"/>
    <property type="evidence" value="ECO:0007669"/>
    <property type="project" value="TreeGrafter"/>
</dbReference>
<feature type="compositionally biased region" description="Polar residues" evidence="9">
    <location>
        <begin position="44"/>
        <end position="57"/>
    </location>
</feature>
<feature type="domain" description="C2H2-type" evidence="10">
    <location>
        <begin position="551"/>
        <end position="578"/>
    </location>
</feature>
<protein>
    <submittedName>
        <fullName evidence="11">Gastrula zinc finger protein XlCGF9.1</fullName>
    </submittedName>
</protein>
<feature type="region of interest" description="Disordered" evidence="9">
    <location>
        <begin position="608"/>
        <end position="647"/>
    </location>
</feature>
<evidence type="ECO:0000259" key="10">
    <source>
        <dbReference type="PROSITE" id="PS50157"/>
    </source>
</evidence>
<keyword evidence="3" id="KW-0677">Repeat</keyword>
<dbReference type="PROSITE" id="PS50157">
    <property type="entry name" value="ZINC_FINGER_C2H2_2"/>
    <property type="match status" value="4"/>
</dbReference>
<dbReference type="AlphaFoldDB" id="A0AAE1HUY6"/>
<keyword evidence="6" id="KW-0238">DNA-binding</keyword>
<evidence type="ECO:0000256" key="5">
    <source>
        <dbReference type="ARBA" id="ARBA00022833"/>
    </source>
</evidence>
<feature type="domain" description="C2H2-type" evidence="10">
    <location>
        <begin position="579"/>
        <end position="606"/>
    </location>
</feature>
<accession>A0AAE1HUY6</accession>
<dbReference type="Proteomes" id="UP001219518">
    <property type="component" value="Unassembled WGS sequence"/>
</dbReference>
<dbReference type="InterPro" id="IPR013087">
    <property type="entry name" value="Znf_C2H2_type"/>
</dbReference>
<feature type="region of interest" description="Disordered" evidence="9">
    <location>
        <begin position="1"/>
        <end position="95"/>
    </location>
</feature>
<dbReference type="FunFam" id="3.30.160.60:FF:000072">
    <property type="entry name" value="zinc finger protein 143 isoform X1"/>
    <property type="match status" value="1"/>
</dbReference>
<dbReference type="GO" id="GO:0000978">
    <property type="term" value="F:RNA polymerase II cis-regulatory region sequence-specific DNA binding"/>
    <property type="evidence" value="ECO:0007669"/>
    <property type="project" value="TreeGrafter"/>
</dbReference>
<dbReference type="SUPFAM" id="SSF57667">
    <property type="entry name" value="beta-beta-alpha zinc fingers"/>
    <property type="match status" value="3"/>
</dbReference>
<dbReference type="Gene3D" id="3.30.160.60">
    <property type="entry name" value="Classic Zinc Finger"/>
    <property type="match status" value="3"/>
</dbReference>
<evidence type="ECO:0000256" key="3">
    <source>
        <dbReference type="ARBA" id="ARBA00022737"/>
    </source>
</evidence>
<keyword evidence="5" id="KW-0862">Zinc</keyword>
<keyword evidence="2" id="KW-0479">Metal-binding</keyword>
<dbReference type="SMART" id="SM00355">
    <property type="entry name" value="ZnF_C2H2"/>
    <property type="match status" value="4"/>
</dbReference>
<reference evidence="11" key="2">
    <citation type="journal article" date="2023" name="BMC Genomics">
        <title>Pest status, molecular evolution, and epigenetic factors derived from the genome assembly of Frankliniella fusca, a thysanopteran phytovirus vector.</title>
        <authorList>
            <person name="Catto M.A."/>
            <person name="Labadie P.E."/>
            <person name="Jacobson A.L."/>
            <person name="Kennedy G.G."/>
            <person name="Srinivasan R."/>
            <person name="Hunt B.G."/>
        </authorList>
    </citation>
    <scope>NUCLEOTIDE SEQUENCE</scope>
    <source>
        <strain evidence="11">PL_HMW_Pooled</strain>
    </source>
</reference>
<organism evidence="11 12">
    <name type="scientific">Frankliniella fusca</name>
    <dbReference type="NCBI Taxonomy" id="407009"/>
    <lineage>
        <taxon>Eukaryota</taxon>
        <taxon>Metazoa</taxon>
        <taxon>Ecdysozoa</taxon>
        <taxon>Arthropoda</taxon>
        <taxon>Hexapoda</taxon>
        <taxon>Insecta</taxon>
        <taxon>Pterygota</taxon>
        <taxon>Neoptera</taxon>
        <taxon>Paraneoptera</taxon>
        <taxon>Thysanoptera</taxon>
        <taxon>Terebrantia</taxon>
        <taxon>Thripoidea</taxon>
        <taxon>Thripidae</taxon>
        <taxon>Frankliniella</taxon>
    </lineage>
</organism>
<feature type="region of interest" description="Disordered" evidence="9">
    <location>
        <begin position="452"/>
        <end position="480"/>
    </location>
</feature>
<feature type="compositionally biased region" description="Polar residues" evidence="9">
    <location>
        <begin position="76"/>
        <end position="95"/>
    </location>
</feature>
<feature type="region of interest" description="Disordered" evidence="9">
    <location>
        <begin position="293"/>
        <end position="319"/>
    </location>
</feature>
<dbReference type="InterPro" id="IPR036236">
    <property type="entry name" value="Znf_C2H2_sf"/>
</dbReference>
<evidence type="ECO:0000256" key="4">
    <source>
        <dbReference type="ARBA" id="ARBA00022771"/>
    </source>
</evidence>
<feature type="compositionally biased region" description="Basic residues" evidence="9">
    <location>
        <begin position="460"/>
        <end position="479"/>
    </location>
</feature>
<comment type="subcellular location">
    <subcellularLocation>
        <location evidence="1">Nucleus</location>
    </subcellularLocation>
</comment>
<evidence type="ECO:0000256" key="9">
    <source>
        <dbReference type="SAM" id="MobiDB-lite"/>
    </source>
</evidence>
<keyword evidence="12" id="KW-1185">Reference proteome</keyword>
<feature type="compositionally biased region" description="Polar residues" evidence="9">
    <location>
        <begin position="9"/>
        <end position="22"/>
    </location>
</feature>
<dbReference type="Pfam" id="PF00096">
    <property type="entry name" value="zf-C2H2"/>
    <property type="match status" value="3"/>
</dbReference>
<feature type="compositionally biased region" description="Polar residues" evidence="9">
    <location>
        <begin position="616"/>
        <end position="627"/>
    </location>
</feature>
<dbReference type="PROSITE" id="PS00028">
    <property type="entry name" value="ZINC_FINGER_C2H2_1"/>
    <property type="match status" value="4"/>
</dbReference>
<feature type="domain" description="C2H2-type" evidence="10">
    <location>
        <begin position="495"/>
        <end position="522"/>
    </location>
</feature>
<evidence type="ECO:0000256" key="7">
    <source>
        <dbReference type="ARBA" id="ARBA00023242"/>
    </source>
</evidence>
<evidence type="ECO:0000256" key="1">
    <source>
        <dbReference type="ARBA" id="ARBA00004123"/>
    </source>
</evidence>
<dbReference type="EMBL" id="JAHWGI010001301">
    <property type="protein sequence ID" value="KAK3927927.1"/>
    <property type="molecule type" value="Genomic_DNA"/>
</dbReference>
<sequence length="677" mass="74802">MFVAPASLFETNLPNMTQSSLGSRKRGRSDADDESRDFTPLSKRINNLHINNGNYSNHPAPHDEIHPVSPAERGRASTSDEGNSGQGVAQQPMYNPDMNVSDNPYYYEPNKLLYYLNMERMQRSVKMNYTPFSGHFTQVPAGTVQHYTTAKFAQNVAAPAGQVLGVISSMSEDGVTYVRPVETNGLTVNLAQSQAVTTQPNQVQPTFISIPVQVPGSKPGDPPQQQMLQIQVVAPSSQAITGAIACDNNQTKYLSAPIITTAAPGNPTVVQFAYNNQQGETVEVQLPPLMQAIQQQQTQQSQPTATENGECNTNNNNNNQQHTIQIQTQTDENDADKANANKITVVKVEKDKRFEGQTVQQYVEMPSNWQSLVQPGSTVADCLAKLPAAIPHGLTSFLKFAPTIKREAEVESSPMSNHSPEAMSNDLVVSSEDPLAQDHSSDMTIATDNVVQGMGDGVKKPSKVKKKYKKKNPKPKKTRPGQVTIATALDGTTLFCCPECNMAYSEKELLEQHLAVHKTERRFICDTCGAALKRKEHLERHKLGHNPERPYTCDVCFKGFKRKEHLNLHVVIHSGEKTQVCNECGKGFYRKDHLRKHARSHLTKKFKEELGLGNPGDQQSQQGQTLEDGSPIMSILPNTDDVNEDGSIEDHQHHMESTVVLPTQAETSTILLQHHHH</sequence>
<proteinExistence type="predicted"/>
<dbReference type="GO" id="GO:0005634">
    <property type="term" value="C:nucleus"/>
    <property type="evidence" value="ECO:0007669"/>
    <property type="project" value="UniProtKB-SubCell"/>
</dbReference>
<comment type="caution">
    <text evidence="11">The sequence shown here is derived from an EMBL/GenBank/DDBJ whole genome shotgun (WGS) entry which is preliminary data.</text>
</comment>
<reference evidence="11" key="1">
    <citation type="submission" date="2021-07" db="EMBL/GenBank/DDBJ databases">
        <authorList>
            <person name="Catto M.A."/>
            <person name="Jacobson A."/>
            <person name="Kennedy G."/>
            <person name="Labadie P."/>
            <person name="Hunt B.G."/>
            <person name="Srinivasan R."/>
        </authorList>
    </citation>
    <scope>NUCLEOTIDE SEQUENCE</scope>
    <source>
        <strain evidence="11">PL_HMW_Pooled</strain>
        <tissue evidence="11">Head</tissue>
    </source>
</reference>
<gene>
    <name evidence="11" type="ORF">KUF71_016212</name>
</gene>
<feature type="domain" description="C2H2-type" evidence="10">
    <location>
        <begin position="523"/>
        <end position="550"/>
    </location>
</feature>
<keyword evidence="7" id="KW-0539">Nucleus</keyword>
<evidence type="ECO:0000256" key="2">
    <source>
        <dbReference type="ARBA" id="ARBA00022723"/>
    </source>
</evidence>